<dbReference type="GO" id="GO:0048666">
    <property type="term" value="P:neuron development"/>
    <property type="evidence" value="ECO:0007669"/>
    <property type="project" value="UniProtKB-ARBA"/>
</dbReference>
<evidence type="ECO:0000256" key="6">
    <source>
        <dbReference type="ARBA" id="ARBA00022771"/>
    </source>
</evidence>
<dbReference type="Gene3D" id="3.30.160.60">
    <property type="entry name" value="Classic Zinc Finger"/>
    <property type="match status" value="2"/>
</dbReference>
<evidence type="ECO:0000256" key="12">
    <source>
        <dbReference type="ARBA" id="ARBA00023163"/>
    </source>
</evidence>
<dbReference type="PROSITE" id="PS50157">
    <property type="entry name" value="ZINC_FINGER_C2H2_2"/>
    <property type="match status" value="3"/>
</dbReference>
<keyword evidence="10" id="KW-0805">Transcription regulation</keyword>
<evidence type="ECO:0000256" key="15">
    <source>
        <dbReference type="PROSITE-ProRule" id="PRU00042"/>
    </source>
</evidence>
<evidence type="ECO:0000256" key="14">
    <source>
        <dbReference type="ARBA" id="ARBA00037382"/>
    </source>
</evidence>
<evidence type="ECO:0000256" key="16">
    <source>
        <dbReference type="SAM" id="MobiDB-lite"/>
    </source>
</evidence>
<dbReference type="PROSITE" id="PS50097">
    <property type="entry name" value="BTB"/>
    <property type="match status" value="1"/>
</dbReference>
<dbReference type="EMBL" id="CAXKWB010038038">
    <property type="protein sequence ID" value="CAL4151153.1"/>
    <property type="molecule type" value="Genomic_DNA"/>
</dbReference>
<feature type="domain" description="C2H2-type" evidence="18">
    <location>
        <begin position="330"/>
        <end position="357"/>
    </location>
</feature>
<dbReference type="GO" id="GO:0048513">
    <property type="term" value="P:animal organ development"/>
    <property type="evidence" value="ECO:0007669"/>
    <property type="project" value="UniProtKB-ARBA"/>
</dbReference>
<evidence type="ECO:0000259" key="18">
    <source>
        <dbReference type="PROSITE" id="PS50157"/>
    </source>
</evidence>
<dbReference type="FunFam" id="3.30.160.60:FF:002343">
    <property type="entry name" value="Zinc finger protein 33A"/>
    <property type="match status" value="1"/>
</dbReference>
<evidence type="ECO:0000256" key="11">
    <source>
        <dbReference type="ARBA" id="ARBA00023125"/>
    </source>
</evidence>
<dbReference type="GO" id="GO:0003006">
    <property type="term" value="P:developmental process involved in reproduction"/>
    <property type="evidence" value="ECO:0007669"/>
    <property type="project" value="UniProtKB-ARBA"/>
</dbReference>
<dbReference type="SUPFAM" id="SSF54695">
    <property type="entry name" value="POZ domain"/>
    <property type="match status" value="1"/>
</dbReference>
<evidence type="ECO:0000313" key="19">
    <source>
        <dbReference type="EMBL" id="CAL4151153.1"/>
    </source>
</evidence>
<dbReference type="SMART" id="SM00355">
    <property type="entry name" value="ZnF_C2H2"/>
    <property type="match status" value="3"/>
</dbReference>
<sequence length="434" mass="49285">MDSNMLTLKWERHNISYLEVLSSIRQTEAFSDATIACDGKFFNVHKLVMSSCSDYLRTLFEKVNIFNSPIAHPVIILQGVTFKHLEALLDYMYLGEVNILQSELASLIKAAEILQIKGLAIPDKPILSNSNENKRTIDENILPDIKRHRHDRLYTKGCKNISNIIEMVKDAQQTSKQTSKHIKSFISNTNSCAEKGAPSQSKSTPIDESVSGTPDYLPIKQEISKKPIEECSDIDDCLNEYISFLDNHQQVSEHDNASNSKYYEQENSYVNTEPNCSNVESNYSYQYDETINIQTPSKPENDKSTDSPGGSIEAIDLWLQLTSNKVTEGVNCPLCTIHCKTKGSFLNHYKSHTGDLPYGCPHCRRRFVQRISLKNHIKTHTGERPFACSFCPRRFIQKKNLKNHMISHTGKNTSQRGTNIRTNLTNYKADMGNF</sequence>
<dbReference type="InterPro" id="IPR036236">
    <property type="entry name" value="Znf_C2H2_sf"/>
</dbReference>
<comment type="subcellular location">
    <subcellularLocation>
        <location evidence="1">Nucleus</location>
    </subcellularLocation>
</comment>
<dbReference type="CDD" id="cd18315">
    <property type="entry name" value="BTB_POZ_BAB-like"/>
    <property type="match status" value="1"/>
</dbReference>
<evidence type="ECO:0000256" key="9">
    <source>
        <dbReference type="ARBA" id="ARBA00022902"/>
    </source>
</evidence>
<dbReference type="InterPro" id="IPR013087">
    <property type="entry name" value="Znf_C2H2_type"/>
</dbReference>
<evidence type="ECO:0000256" key="10">
    <source>
        <dbReference type="ARBA" id="ARBA00023015"/>
    </source>
</evidence>
<accession>A0AAV2S2T3</accession>
<keyword evidence="4" id="KW-0479">Metal-binding</keyword>
<dbReference type="AlphaFoldDB" id="A0AAV2S2T3"/>
<dbReference type="GO" id="GO:0005634">
    <property type="term" value="C:nucleus"/>
    <property type="evidence" value="ECO:0007669"/>
    <property type="project" value="UniProtKB-SubCell"/>
</dbReference>
<evidence type="ECO:0000256" key="8">
    <source>
        <dbReference type="ARBA" id="ARBA00022833"/>
    </source>
</evidence>
<evidence type="ECO:0000256" key="2">
    <source>
        <dbReference type="ARBA" id="ARBA00006991"/>
    </source>
</evidence>
<dbReference type="FunFam" id="3.30.160.60:FF:000508">
    <property type="entry name" value="Myeloid zinc finger 1"/>
    <property type="match status" value="1"/>
</dbReference>
<dbReference type="GO" id="GO:0042802">
    <property type="term" value="F:identical protein binding"/>
    <property type="evidence" value="ECO:0007669"/>
    <property type="project" value="UniProtKB-ARBA"/>
</dbReference>
<reference evidence="19 20" key="1">
    <citation type="submission" date="2024-05" db="EMBL/GenBank/DDBJ databases">
        <authorList>
            <person name="Wallberg A."/>
        </authorList>
    </citation>
    <scope>NUCLEOTIDE SEQUENCE [LARGE SCALE GENOMIC DNA]</scope>
</reference>
<organism evidence="19 20">
    <name type="scientific">Meganyctiphanes norvegica</name>
    <name type="common">Northern krill</name>
    <name type="synonym">Thysanopoda norvegica</name>
    <dbReference type="NCBI Taxonomy" id="48144"/>
    <lineage>
        <taxon>Eukaryota</taxon>
        <taxon>Metazoa</taxon>
        <taxon>Ecdysozoa</taxon>
        <taxon>Arthropoda</taxon>
        <taxon>Crustacea</taxon>
        <taxon>Multicrustacea</taxon>
        <taxon>Malacostraca</taxon>
        <taxon>Eumalacostraca</taxon>
        <taxon>Eucarida</taxon>
        <taxon>Euphausiacea</taxon>
        <taxon>Euphausiidae</taxon>
        <taxon>Meganyctiphanes</taxon>
    </lineage>
</organism>
<feature type="domain" description="C2H2-type" evidence="18">
    <location>
        <begin position="358"/>
        <end position="385"/>
    </location>
</feature>
<evidence type="ECO:0000256" key="4">
    <source>
        <dbReference type="ARBA" id="ARBA00022723"/>
    </source>
</evidence>
<evidence type="ECO:0000256" key="5">
    <source>
        <dbReference type="ARBA" id="ARBA00022737"/>
    </source>
</evidence>
<dbReference type="SUPFAM" id="SSF57667">
    <property type="entry name" value="beta-beta-alpha zinc fingers"/>
    <property type="match status" value="1"/>
</dbReference>
<dbReference type="Gene3D" id="3.30.710.10">
    <property type="entry name" value="Potassium Channel Kv1.1, Chain A"/>
    <property type="match status" value="1"/>
</dbReference>
<dbReference type="InterPro" id="IPR051095">
    <property type="entry name" value="Dros_DevTransReg"/>
</dbReference>
<keyword evidence="6 15" id="KW-0863">Zinc-finger</keyword>
<name>A0AAV2S2T3_MEGNR</name>
<dbReference type="Pfam" id="PF00096">
    <property type="entry name" value="zf-C2H2"/>
    <property type="match status" value="2"/>
</dbReference>
<comment type="function">
    <text evidence="14">Putative transcription factor required for axon growth and guidance in the central and peripheral nervous systems. Repels CNS axons away from the midline by promoting the expression of the midline repellent sli and its receptor robo.</text>
</comment>
<keyword evidence="11" id="KW-0238">DNA-binding</keyword>
<dbReference type="Proteomes" id="UP001497623">
    <property type="component" value="Unassembled WGS sequence"/>
</dbReference>
<keyword evidence="3" id="KW-0217">Developmental protein</keyword>
<dbReference type="PROSITE" id="PS00028">
    <property type="entry name" value="ZINC_FINGER_C2H2_1"/>
    <property type="match status" value="3"/>
</dbReference>
<dbReference type="PANTHER" id="PTHR23110">
    <property type="entry name" value="BTB DOMAIN TRANSCRIPTION FACTOR"/>
    <property type="match status" value="1"/>
</dbReference>
<dbReference type="SMART" id="SM00225">
    <property type="entry name" value="BTB"/>
    <property type="match status" value="1"/>
</dbReference>
<proteinExistence type="inferred from homology"/>
<gene>
    <name evidence="19" type="ORF">MNOR_LOCUS30685</name>
</gene>
<comment type="similarity">
    <text evidence="2">Belongs to the krueppel C2H2-type zinc-finger protein family.</text>
</comment>
<feature type="domain" description="BTB" evidence="17">
    <location>
        <begin position="31"/>
        <end position="101"/>
    </location>
</feature>
<feature type="domain" description="C2H2-type" evidence="18">
    <location>
        <begin position="386"/>
        <end position="413"/>
    </location>
</feature>
<dbReference type="GO" id="GO:0008270">
    <property type="term" value="F:zinc ion binding"/>
    <property type="evidence" value="ECO:0007669"/>
    <property type="project" value="UniProtKB-KW"/>
</dbReference>
<evidence type="ECO:0000256" key="13">
    <source>
        <dbReference type="ARBA" id="ARBA00023242"/>
    </source>
</evidence>
<evidence type="ECO:0000256" key="3">
    <source>
        <dbReference type="ARBA" id="ARBA00022473"/>
    </source>
</evidence>
<evidence type="ECO:0000256" key="1">
    <source>
        <dbReference type="ARBA" id="ARBA00004123"/>
    </source>
</evidence>
<feature type="region of interest" description="Disordered" evidence="16">
    <location>
        <begin position="190"/>
        <end position="215"/>
    </location>
</feature>
<dbReference type="InterPro" id="IPR011333">
    <property type="entry name" value="SKP1/BTB/POZ_sf"/>
</dbReference>
<keyword evidence="12" id="KW-0804">Transcription</keyword>
<keyword evidence="20" id="KW-1185">Reference proteome</keyword>
<keyword evidence="5" id="KW-0677">Repeat</keyword>
<keyword evidence="9" id="KW-0524">Neurogenesis</keyword>
<evidence type="ECO:0000259" key="17">
    <source>
        <dbReference type="PROSITE" id="PS50097"/>
    </source>
</evidence>
<protein>
    <submittedName>
        <fullName evidence="19">Uncharacterized protein</fullName>
    </submittedName>
</protein>
<dbReference type="PANTHER" id="PTHR23110:SF111">
    <property type="entry name" value="LONGITUDINALS LACKING PROTEIN, ISOFORMS F_I_K_T"/>
    <property type="match status" value="1"/>
</dbReference>
<dbReference type="Pfam" id="PF00651">
    <property type="entry name" value="BTB"/>
    <property type="match status" value="1"/>
</dbReference>
<dbReference type="GO" id="GO:0006357">
    <property type="term" value="P:regulation of transcription by RNA polymerase II"/>
    <property type="evidence" value="ECO:0007669"/>
    <property type="project" value="TreeGrafter"/>
</dbReference>
<keyword evidence="13" id="KW-0539">Nucleus</keyword>
<dbReference type="InterPro" id="IPR000210">
    <property type="entry name" value="BTB/POZ_dom"/>
</dbReference>
<evidence type="ECO:0000313" key="20">
    <source>
        <dbReference type="Proteomes" id="UP001497623"/>
    </source>
</evidence>
<feature type="compositionally biased region" description="Polar residues" evidence="16">
    <location>
        <begin position="190"/>
        <end position="212"/>
    </location>
</feature>
<evidence type="ECO:0000256" key="7">
    <source>
        <dbReference type="ARBA" id="ARBA00022782"/>
    </source>
</evidence>
<keyword evidence="7" id="KW-0221">Differentiation</keyword>
<dbReference type="GO" id="GO:0003677">
    <property type="term" value="F:DNA binding"/>
    <property type="evidence" value="ECO:0007669"/>
    <property type="project" value="UniProtKB-KW"/>
</dbReference>
<keyword evidence="8" id="KW-0862">Zinc</keyword>
<comment type="caution">
    <text evidence="19">The sequence shown here is derived from an EMBL/GenBank/DDBJ whole genome shotgun (WGS) entry which is preliminary data.</text>
</comment>